<keyword evidence="3" id="KW-1185">Reference proteome</keyword>
<evidence type="ECO:0000313" key="2">
    <source>
        <dbReference type="EMBL" id="KAK3290363.1"/>
    </source>
</evidence>
<evidence type="ECO:0000313" key="3">
    <source>
        <dbReference type="Proteomes" id="UP001278766"/>
    </source>
</evidence>
<dbReference type="GeneID" id="87841853"/>
<evidence type="ECO:0000256" key="1">
    <source>
        <dbReference type="SAM" id="MobiDB-lite"/>
    </source>
</evidence>
<reference evidence="2" key="2">
    <citation type="submission" date="2023-06" db="EMBL/GenBank/DDBJ databases">
        <authorList>
            <consortium name="Lawrence Berkeley National Laboratory"/>
            <person name="Haridas S."/>
            <person name="Hensen N."/>
            <person name="Bonometti L."/>
            <person name="Westerberg I."/>
            <person name="Brannstrom I.O."/>
            <person name="Guillou S."/>
            <person name="Cros-Aarteil S."/>
            <person name="Calhoun S."/>
            <person name="Kuo A."/>
            <person name="Mondo S."/>
            <person name="Pangilinan J."/>
            <person name="Riley R."/>
            <person name="Labutti K."/>
            <person name="Andreopoulos B."/>
            <person name="Lipzen A."/>
            <person name="Chen C."/>
            <person name="Yanf M."/>
            <person name="Daum C."/>
            <person name="Ng V."/>
            <person name="Clum A."/>
            <person name="Steindorff A."/>
            <person name="Ohm R."/>
            <person name="Martin F."/>
            <person name="Silar P."/>
            <person name="Natvig D."/>
            <person name="Lalanne C."/>
            <person name="Gautier V."/>
            <person name="Ament-Velasquez S.L."/>
            <person name="Kruys A."/>
            <person name="Hutchinson M.I."/>
            <person name="Powell A.J."/>
            <person name="Barry K."/>
            <person name="Miller A.N."/>
            <person name="Grigoriev I.V."/>
            <person name="Debuchy R."/>
            <person name="Gladieux P."/>
            <person name="Thoren M.H."/>
            <person name="Johannesson H."/>
        </authorList>
    </citation>
    <scope>NUCLEOTIDE SEQUENCE</scope>
    <source>
        <strain evidence="2">CBS 168.71</strain>
    </source>
</reference>
<proteinExistence type="predicted"/>
<reference evidence="2" key="1">
    <citation type="journal article" date="2023" name="Mol. Phylogenet. Evol.">
        <title>Genome-scale phylogeny and comparative genomics of the fungal order Sordariales.</title>
        <authorList>
            <person name="Hensen N."/>
            <person name="Bonometti L."/>
            <person name="Westerberg I."/>
            <person name="Brannstrom I.O."/>
            <person name="Guillou S."/>
            <person name="Cros-Aarteil S."/>
            <person name="Calhoun S."/>
            <person name="Haridas S."/>
            <person name="Kuo A."/>
            <person name="Mondo S."/>
            <person name="Pangilinan J."/>
            <person name="Riley R."/>
            <person name="LaButti K."/>
            <person name="Andreopoulos B."/>
            <person name="Lipzen A."/>
            <person name="Chen C."/>
            <person name="Yan M."/>
            <person name="Daum C."/>
            <person name="Ng V."/>
            <person name="Clum A."/>
            <person name="Steindorff A."/>
            <person name="Ohm R.A."/>
            <person name="Martin F."/>
            <person name="Silar P."/>
            <person name="Natvig D.O."/>
            <person name="Lalanne C."/>
            <person name="Gautier V."/>
            <person name="Ament-Velasquez S.L."/>
            <person name="Kruys A."/>
            <person name="Hutchinson M.I."/>
            <person name="Powell A.J."/>
            <person name="Barry K."/>
            <person name="Miller A.N."/>
            <person name="Grigoriev I.V."/>
            <person name="Debuchy R."/>
            <person name="Gladieux P."/>
            <person name="Hiltunen Thoren M."/>
            <person name="Johannesson H."/>
        </authorList>
    </citation>
    <scope>NUCLEOTIDE SEQUENCE</scope>
    <source>
        <strain evidence="2">CBS 168.71</strain>
    </source>
</reference>
<dbReference type="Proteomes" id="UP001278766">
    <property type="component" value="Unassembled WGS sequence"/>
</dbReference>
<sequence>MNHLGGRFRWKHARHLPHQLAGLPLRSKPRHRGALCGLGGITVRGKGCHAGEGRFSYLRAGFAEDGMVRRRTDGMGYEDGKGGRRVDHLTFLYFQLVVSAIQIAGIQLMPGSLLVVIRFANVANSRGLILAKVHNINSPVTPLDSSPDLIGPSPGQEMPAHLSLGSSLEH</sequence>
<organism evidence="2 3">
    <name type="scientific">Chaetomium fimeti</name>
    <dbReference type="NCBI Taxonomy" id="1854472"/>
    <lineage>
        <taxon>Eukaryota</taxon>
        <taxon>Fungi</taxon>
        <taxon>Dikarya</taxon>
        <taxon>Ascomycota</taxon>
        <taxon>Pezizomycotina</taxon>
        <taxon>Sordariomycetes</taxon>
        <taxon>Sordariomycetidae</taxon>
        <taxon>Sordariales</taxon>
        <taxon>Chaetomiaceae</taxon>
        <taxon>Chaetomium</taxon>
    </lineage>
</organism>
<gene>
    <name evidence="2" type="ORF">B0H64DRAFT_412195</name>
</gene>
<dbReference type="AlphaFoldDB" id="A0AAE0H5I8"/>
<feature type="region of interest" description="Disordered" evidence="1">
    <location>
        <begin position="144"/>
        <end position="170"/>
    </location>
</feature>
<dbReference type="EMBL" id="JAUEPN010000013">
    <property type="protein sequence ID" value="KAK3290363.1"/>
    <property type="molecule type" value="Genomic_DNA"/>
</dbReference>
<protein>
    <submittedName>
        <fullName evidence="2">Uncharacterized protein</fullName>
    </submittedName>
</protein>
<comment type="caution">
    <text evidence="2">The sequence shown here is derived from an EMBL/GenBank/DDBJ whole genome shotgun (WGS) entry which is preliminary data.</text>
</comment>
<accession>A0AAE0H5I8</accession>
<dbReference type="RefSeq" id="XP_062653877.1">
    <property type="nucleotide sequence ID" value="XM_062804905.1"/>
</dbReference>
<name>A0AAE0H5I8_9PEZI</name>